<dbReference type="AlphaFoldDB" id="M4BS80"/>
<evidence type="ECO:0000313" key="2">
    <source>
        <dbReference type="Proteomes" id="UP000011713"/>
    </source>
</evidence>
<sequence>MVITCLMSVKVELDGANKPMETDALPVLSAQLVNLVHGVRPDHRELLKRYHDDPVLRAAIDPHDENTSFDVPWPPCPGKCDYFCAFSGDLATILTSTVAEENDCQYSSGRWTRTASI</sequence>
<reference evidence="2" key="1">
    <citation type="journal article" date="2010" name="Science">
        <title>Signatures of adaptation to obligate biotrophy in the Hyaloperonospora arabidopsidis genome.</title>
        <authorList>
            <person name="Baxter L."/>
            <person name="Tripathy S."/>
            <person name="Ishaque N."/>
            <person name="Boot N."/>
            <person name="Cabral A."/>
            <person name="Kemen E."/>
            <person name="Thines M."/>
            <person name="Ah-Fong A."/>
            <person name="Anderson R."/>
            <person name="Badejoko W."/>
            <person name="Bittner-Eddy P."/>
            <person name="Boore J.L."/>
            <person name="Chibucos M.C."/>
            <person name="Coates M."/>
            <person name="Dehal P."/>
            <person name="Delehaunty K."/>
            <person name="Dong S."/>
            <person name="Downton P."/>
            <person name="Dumas B."/>
            <person name="Fabro G."/>
            <person name="Fronick C."/>
            <person name="Fuerstenberg S.I."/>
            <person name="Fulton L."/>
            <person name="Gaulin E."/>
            <person name="Govers F."/>
            <person name="Hughes L."/>
            <person name="Humphray S."/>
            <person name="Jiang R.H."/>
            <person name="Judelson H."/>
            <person name="Kamoun S."/>
            <person name="Kyung K."/>
            <person name="Meijer H."/>
            <person name="Minx P."/>
            <person name="Morris P."/>
            <person name="Nelson J."/>
            <person name="Phuntumart V."/>
            <person name="Qutob D."/>
            <person name="Rehmany A."/>
            <person name="Rougon-Cardoso A."/>
            <person name="Ryden P."/>
            <person name="Torto-Alalibo T."/>
            <person name="Studholme D."/>
            <person name="Wang Y."/>
            <person name="Win J."/>
            <person name="Wood J."/>
            <person name="Clifton S.W."/>
            <person name="Rogers J."/>
            <person name="Van den Ackerveken G."/>
            <person name="Jones J.D."/>
            <person name="McDowell J.M."/>
            <person name="Beynon J."/>
            <person name="Tyler B.M."/>
        </authorList>
    </citation>
    <scope>NUCLEOTIDE SEQUENCE [LARGE SCALE GENOMIC DNA]</scope>
    <source>
        <strain evidence="2">Emoy2</strain>
    </source>
</reference>
<evidence type="ECO:0000313" key="1">
    <source>
        <dbReference type="EnsemblProtists" id="HpaP809271"/>
    </source>
</evidence>
<dbReference type="Proteomes" id="UP000011713">
    <property type="component" value="Unassembled WGS sequence"/>
</dbReference>
<name>M4BS80_HYAAE</name>
<dbReference type="HOGENOM" id="CLU_2089481_0_0_1"/>
<protein>
    <submittedName>
        <fullName evidence="1">Uncharacterized protein</fullName>
    </submittedName>
</protein>
<dbReference type="InParanoid" id="M4BS80"/>
<organism evidence="1 2">
    <name type="scientific">Hyaloperonospora arabidopsidis (strain Emoy2)</name>
    <name type="common">Downy mildew agent</name>
    <name type="synonym">Peronospora arabidopsidis</name>
    <dbReference type="NCBI Taxonomy" id="559515"/>
    <lineage>
        <taxon>Eukaryota</taxon>
        <taxon>Sar</taxon>
        <taxon>Stramenopiles</taxon>
        <taxon>Oomycota</taxon>
        <taxon>Peronosporomycetes</taxon>
        <taxon>Peronosporales</taxon>
        <taxon>Peronosporaceae</taxon>
        <taxon>Hyaloperonospora</taxon>
    </lineage>
</organism>
<accession>M4BS80</accession>
<reference evidence="1" key="2">
    <citation type="submission" date="2015-06" db="UniProtKB">
        <authorList>
            <consortium name="EnsemblProtists"/>
        </authorList>
    </citation>
    <scope>IDENTIFICATION</scope>
    <source>
        <strain evidence="1">Emoy2</strain>
    </source>
</reference>
<dbReference type="EMBL" id="JH598696">
    <property type="status" value="NOT_ANNOTATED_CDS"/>
    <property type="molecule type" value="Genomic_DNA"/>
</dbReference>
<dbReference type="EnsemblProtists" id="HpaT809271">
    <property type="protein sequence ID" value="HpaP809271"/>
    <property type="gene ID" value="HpaG809271"/>
</dbReference>
<dbReference type="VEuPathDB" id="FungiDB:HpaG809271"/>
<keyword evidence="2" id="KW-1185">Reference proteome</keyword>
<proteinExistence type="predicted"/>